<accession>A0ABV8CMF3</accession>
<dbReference type="Pfam" id="PF08902">
    <property type="entry name" value="DUF1848"/>
    <property type="match status" value="1"/>
</dbReference>
<evidence type="ECO:0000313" key="1">
    <source>
        <dbReference type="EMBL" id="MFC3913390.1"/>
    </source>
</evidence>
<protein>
    <submittedName>
        <fullName evidence="1">DUF1848 domain-containing protein</fullName>
    </submittedName>
</protein>
<dbReference type="InterPro" id="IPR014998">
    <property type="entry name" value="DUF1848"/>
</dbReference>
<dbReference type="EMBL" id="JBHSAF010000007">
    <property type="protein sequence ID" value="MFC3913390.1"/>
    <property type="molecule type" value="Genomic_DNA"/>
</dbReference>
<dbReference type="RefSeq" id="WP_377151702.1">
    <property type="nucleotide sequence ID" value="NZ_JBHSAF010000007.1"/>
</dbReference>
<evidence type="ECO:0000313" key="2">
    <source>
        <dbReference type="Proteomes" id="UP001595692"/>
    </source>
</evidence>
<organism evidence="1 2">
    <name type="scientific">Pseudaeromonas sharmana</name>
    <dbReference type="NCBI Taxonomy" id="328412"/>
    <lineage>
        <taxon>Bacteria</taxon>
        <taxon>Pseudomonadati</taxon>
        <taxon>Pseudomonadota</taxon>
        <taxon>Gammaproteobacteria</taxon>
        <taxon>Aeromonadales</taxon>
        <taxon>Aeromonadaceae</taxon>
        <taxon>Pseudaeromonas</taxon>
    </lineage>
</organism>
<reference evidence="2" key="1">
    <citation type="journal article" date="2019" name="Int. J. Syst. Evol. Microbiol.">
        <title>The Global Catalogue of Microorganisms (GCM) 10K type strain sequencing project: providing services to taxonomists for standard genome sequencing and annotation.</title>
        <authorList>
            <consortium name="The Broad Institute Genomics Platform"/>
            <consortium name="The Broad Institute Genome Sequencing Center for Infectious Disease"/>
            <person name="Wu L."/>
            <person name="Ma J."/>
        </authorList>
    </citation>
    <scope>NUCLEOTIDE SEQUENCE [LARGE SCALE GENOMIC DNA]</scope>
    <source>
        <strain evidence="2">CCUG 54939</strain>
    </source>
</reference>
<comment type="caution">
    <text evidence="1">The sequence shown here is derived from an EMBL/GenBank/DDBJ whole genome shotgun (WGS) entry which is preliminary data.</text>
</comment>
<sequence length="308" mass="34574">MIISASRRSDIPAFYSRWFMNRIEAGYVLVANPFNARQIRRIRLRPDAVEAIVFWTRHAAPLLPALPRLEALGYHSLFHVTLTGYPSRLEPHLPPLEQAVASFQALSRQLGPERVIWRYDPILLCNWLPVAEHQRRFSQLAAALAGHTRQVVISFADLYGKSVRQLDRVPGLQYQDLLAQPEPLAELLGALQRSAADYDLQLSSCAEAVDLSRWQIAPGRCIDVALLNRLFGLDLPQRKDPGQRAACGCAPSVDIGQYDSCPHGCAYCYANRSQTLAARNRARHDPASPLLLGDASQLDPEWLRPEPW</sequence>
<proteinExistence type="predicted"/>
<gene>
    <name evidence="1" type="ORF">ACFOSS_07935</name>
</gene>
<keyword evidence="2" id="KW-1185">Reference proteome</keyword>
<dbReference type="Proteomes" id="UP001595692">
    <property type="component" value="Unassembled WGS sequence"/>
</dbReference>
<name>A0ABV8CMF3_9GAMM</name>